<sequence>MTWQPAKFKLAWITGPHEIEGYVFRGLGLHMTASASPKGRRLARWSLTHLNTGHRVAIINGDVRTAFSIAYEIARCSDWEAFTALGGWKNTDPDLPAKIDAIAARFPKNVDRNAGHGGGDEEIASKIALERA</sequence>
<dbReference type="EMBL" id="JBHRTK010000016">
    <property type="protein sequence ID" value="MFC3208121.1"/>
    <property type="molecule type" value="Genomic_DNA"/>
</dbReference>
<evidence type="ECO:0000313" key="2">
    <source>
        <dbReference type="Proteomes" id="UP001595583"/>
    </source>
</evidence>
<dbReference type="RefSeq" id="WP_378222973.1">
    <property type="nucleotide sequence ID" value="NZ_JBHRTK010000016.1"/>
</dbReference>
<protein>
    <submittedName>
        <fullName evidence="1">Uncharacterized protein</fullName>
    </submittedName>
</protein>
<comment type="caution">
    <text evidence="1">The sequence shown here is derived from an EMBL/GenBank/DDBJ whole genome shotgun (WGS) entry which is preliminary data.</text>
</comment>
<reference evidence="2" key="1">
    <citation type="journal article" date="2019" name="Int. J. Syst. Evol. Microbiol.">
        <title>The Global Catalogue of Microorganisms (GCM) 10K type strain sequencing project: providing services to taxonomists for standard genome sequencing and annotation.</title>
        <authorList>
            <consortium name="The Broad Institute Genomics Platform"/>
            <consortium name="The Broad Institute Genome Sequencing Center for Infectious Disease"/>
            <person name="Wu L."/>
            <person name="Ma J."/>
        </authorList>
    </citation>
    <scope>NUCLEOTIDE SEQUENCE [LARGE SCALE GENOMIC DNA]</scope>
    <source>
        <strain evidence="2">KCTC 52165</strain>
    </source>
</reference>
<evidence type="ECO:0000313" key="1">
    <source>
        <dbReference type="EMBL" id="MFC3208121.1"/>
    </source>
</evidence>
<name>A0ABV7KGK1_9HYPH</name>
<dbReference type="Proteomes" id="UP001595583">
    <property type="component" value="Unassembled WGS sequence"/>
</dbReference>
<proteinExistence type="predicted"/>
<accession>A0ABV7KGK1</accession>
<keyword evidence="2" id="KW-1185">Reference proteome</keyword>
<organism evidence="1 2">
    <name type="scientific">Aquamicrobium soli</name>
    <dbReference type="NCBI Taxonomy" id="1811518"/>
    <lineage>
        <taxon>Bacteria</taxon>
        <taxon>Pseudomonadati</taxon>
        <taxon>Pseudomonadota</taxon>
        <taxon>Alphaproteobacteria</taxon>
        <taxon>Hyphomicrobiales</taxon>
        <taxon>Phyllobacteriaceae</taxon>
        <taxon>Aquamicrobium</taxon>
    </lineage>
</organism>
<gene>
    <name evidence="1" type="ORF">ACFOHJ_18005</name>
</gene>